<keyword evidence="4" id="KW-1185">Reference proteome</keyword>
<dbReference type="CDD" id="cd00093">
    <property type="entry name" value="HTH_XRE"/>
    <property type="match status" value="1"/>
</dbReference>
<evidence type="ECO:0000259" key="2">
    <source>
        <dbReference type="PROSITE" id="PS50943"/>
    </source>
</evidence>
<dbReference type="EMBL" id="JBCGDC010000014">
    <property type="protein sequence ID" value="MFB6392859.1"/>
    <property type="molecule type" value="Genomic_DNA"/>
</dbReference>
<organism evidence="3 4">
    <name type="scientific">Polymorphospora lycopeni</name>
    <dbReference type="NCBI Taxonomy" id="3140240"/>
    <lineage>
        <taxon>Bacteria</taxon>
        <taxon>Bacillati</taxon>
        <taxon>Actinomycetota</taxon>
        <taxon>Actinomycetes</taxon>
        <taxon>Micromonosporales</taxon>
        <taxon>Micromonosporaceae</taxon>
        <taxon>Polymorphospora</taxon>
    </lineage>
</organism>
<dbReference type="Proteomes" id="UP001582793">
    <property type="component" value="Unassembled WGS sequence"/>
</dbReference>
<evidence type="ECO:0000313" key="3">
    <source>
        <dbReference type="EMBL" id="MFB6392859.1"/>
    </source>
</evidence>
<dbReference type="PROSITE" id="PS50943">
    <property type="entry name" value="HTH_CROC1"/>
    <property type="match status" value="1"/>
</dbReference>
<dbReference type="Gene3D" id="1.10.260.40">
    <property type="entry name" value="lambda repressor-like DNA-binding domains"/>
    <property type="match status" value="1"/>
</dbReference>
<dbReference type="Pfam" id="PF06114">
    <property type="entry name" value="Peptidase_M78"/>
    <property type="match status" value="1"/>
</dbReference>
<dbReference type="PANTHER" id="PTHR43236">
    <property type="entry name" value="ANTITOXIN HIGA1"/>
    <property type="match status" value="1"/>
</dbReference>
<comment type="similarity">
    <text evidence="1">Belongs to the short-chain fatty acyl-CoA assimilation regulator (ScfR) family.</text>
</comment>
<dbReference type="InterPro" id="IPR052345">
    <property type="entry name" value="Rad_response_metalloprotease"/>
</dbReference>
<protein>
    <submittedName>
        <fullName evidence="3">XRE family transcriptional regulator</fullName>
    </submittedName>
</protein>
<evidence type="ECO:0000256" key="1">
    <source>
        <dbReference type="ARBA" id="ARBA00007227"/>
    </source>
</evidence>
<evidence type="ECO:0000313" key="4">
    <source>
        <dbReference type="Proteomes" id="UP001582793"/>
    </source>
</evidence>
<sequence>MTDGPRPPVPATVAVAAFEPHALGLARRWRRMRKNELARQIGVTAAAVSQYELGQARPSSAVLARLALALGMPVEFFAAGIPTPATAGHAHFRSLRATSQAERDQAEAFGEIAWRVVEVVGRHLRLPPLRLPHLDLPEPTRAEDVRAAAAAAREAFDLGAAPVPHVVRLLEAYGVIVLALPDVSERVDAFSHWYGQRPFVFLNPAKNDKARSRMDAAHELGHLLLHHDAEPGSQILEREATAFASEFLAPSQVLAEELPARLDFDRLHELKRRWGISLKALVYRGHDLGVYREHTYRRGMGLLAQWGYPEPGDLGPREQPSLLGRAVELLERQKVSAESLAARAGLPPALARTVFDAATEHVPELLFNN</sequence>
<gene>
    <name evidence="3" type="ORF">AAFH96_07015</name>
</gene>
<dbReference type="InterPro" id="IPR010359">
    <property type="entry name" value="IrrE_HExxH"/>
</dbReference>
<dbReference type="PANTHER" id="PTHR43236:SF1">
    <property type="entry name" value="BLL7220 PROTEIN"/>
    <property type="match status" value="1"/>
</dbReference>
<dbReference type="InterPro" id="IPR010982">
    <property type="entry name" value="Lambda_DNA-bd_dom_sf"/>
</dbReference>
<reference evidence="3 4" key="1">
    <citation type="submission" date="2024-04" db="EMBL/GenBank/DDBJ databases">
        <title>Polymorphospora sp. isolated from Baiyangdian Lake in Xiong'an New Area.</title>
        <authorList>
            <person name="Zhang X."/>
            <person name="Liu J."/>
        </authorList>
    </citation>
    <scope>NUCLEOTIDE SEQUENCE [LARGE SCALE GENOMIC DNA]</scope>
    <source>
        <strain evidence="3 4">2-325</strain>
    </source>
</reference>
<dbReference type="Pfam" id="PF01381">
    <property type="entry name" value="HTH_3"/>
    <property type="match status" value="1"/>
</dbReference>
<comment type="caution">
    <text evidence="3">The sequence shown here is derived from an EMBL/GenBank/DDBJ whole genome shotgun (WGS) entry which is preliminary data.</text>
</comment>
<dbReference type="InterPro" id="IPR001387">
    <property type="entry name" value="Cro/C1-type_HTH"/>
</dbReference>
<name>A0ABV5CLI9_9ACTN</name>
<dbReference type="RefSeq" id="WP_375733545.1">
    <property type="nucleotide sequence ID" value="NZ_JBCGDC010000014.1"/>
</dbReference>
<feature type="domain" description="HTH cro/C1-type" evidence="2">
    <location>
        <begin position="36"/>
        <end position="77"/>
    </location>
</feature>
<dbReference type="SUPFAM" id="SSF47413">
    <property type="entry name" value="lambda repressor-like DNA-binding domains"/>
    <property type="match status" value="1"/>
</dbReference>
<dbReference type="Gene3D" id="1.10.10.2910">
    <property type="match status" value="1"/>
</dbReference>
<proteinExistence type="inferred from homology"/>
<accession>A0ABV5CLI9</accession>
<dbReference type="SMART" id="SM00530">
    <property type="entry name" value="HTH_XRE"/>
    <property type="match status" value="1"/>
</dbReference>